<dbReference type="InterPro" id="IPR019991">
    <property type="entry name" value="GTP-bd_ribosome_bgen"/>
</dbReference>
<proteinExistence type="inferred from homology"/>
<reference evidence="5 6" key="1">
    <citation type="journal article" date="2023" name="Int. J. Syst. Evol. Microbiol.">
        <title>The observation of taxonomic boundaries for the 16SrII and 16SrXXV phytoplasmas using genome-based delimitation.</title>
        <authorList>
            <person name="Rodrigues Jardim B."/>
            <person name="Tran-Nguyen L.T.T."/>
            <person name="Gambley C."/>
            <person name="Al-Sadi A.M."/>
            <person name="Al-Subhi A.M."/>
            <person name="Foissac X."/>
            <person name="Salar P."/>
            <person name="Cai H."/>
            <person name="Yang J.Y."/>
            <person name="Davis R."/>
            <person name="Jones L."/>
            <person name="Rodoni B."/>
            <person name="Constable F.E."/>
        </authorList>
    </citation>
    <scope>NUCLEOTIDE SEQUENCE [LARGE SCALE GENOMIC DNA]</scope>
    <source>
        <strain evidence="5">BAWM-322</strain>
    </source>
</reference>
<evidence type="ECO:0000256" key="2">
    <source>
        <dbReference type="ARBA" id="ARBA00023134"/>
    </source>
</evidence>
<accession>A0ABU8ZSX6</accession>
<evidence type="ECO:0000256" key="3">
    <source>
        <dbReference type="PIRNR" id="PIRNR006230"/>
    </source>
</evidence>
<dbReference type="CDD" id="cd01856">
    <property type="entry name" value="YlqF"/>
    <property type="match status" value="1"/>
</dbReference>
<evidence type="ECO:0000313" key="5">
    <source>
        <dbReference type="EMBL" id="MEK0312036.1"/>
    </source>
</evidence>
<comment type="function">
    <text evidence="3">Required for a late step of 50S ribosomal subunit assembly. Has GTPase activity.</text>
</comment>
<dbReference type="Gene3D" id="1.10.1580.10">
    <property type="match status" value="1"/>
</dbReference>
<gene>
    <name evidence="5" type="primary">ylqF</name>
    <name evidence="5" type="ORF">OC725_02040</name>
</gene>
<dbReference type="RefSeq" id="WP_304512600.1">
    <property type="nucleotide sequence ID" value="NZ_JAOSIK010000020.1"/>
</dbReference>
<dbReference type="InterPro" id="IPR016478">
    <property type="entry name" value="GTPase_MTG1"/>
</dbReference>
<dbReference type="Pfam" id="PF01926">
    <property type="entry name" value="MMR_HSR1"/>
    <property type="match status" value="1"/>
</dbReference>
<dbReference type="Proteomes" id="UP001382955">
    <property type="component" value="Unassembled WGS sequence"/>
</dbReference>
<feature type="domain" description="G" evidence="4">
    <location>
        <begin position="121"/>
        <end position="177"/>
    </location>
</feature>
<dbReference type="InterPro" id="IPR006073">
    <property type="entry name" value="GTP-bd"/>
</dbReference>
<keyword evidence="3" id="KW-0963">Cytoplasm</keyword>
<evidence type="ECO:0000256" key="1">
    <source>
        <dbReference type="ARBA" id="ARBA00022741"/>
    </source>
</evidence>
<comment type="similarity">
    <text evidence="3">Belongs to the TRAFAC class YlqF/YawG GTPase family. MTG1 subfamily.</text>
</comment>
<dbReference type="SUPFAM" id="SSF52540">
    <property type="entry name" value="P-loop containing nucleoside triphosphate hydrolases"/>
    <property type="match status" value="1"/>
</dbReference>
<evidence type="ECO:0000259" key="4">
    <source>
        <dbReference type="Pfam" id="PF01926"/>
    </source>
</evidence>
<dbReference type="InterPro" id="IPR023179">
    <property type="entry name" value="GTP-bd_ortho_bundle_sf"/>
</dbReference>
<evidence type="ECO:0000313" key="6">
    <source>
        <dbReference type="Proteomes" id="UP001382955"/>
    </source>
</evidence>
<organism evidence="5 6">
    <name type="scientific">Candidatus Phytoplasma fabacearum</name>
    <dbReference type="NCBI Taxonomy" id="2982628"/>
    <lineage>
        <taxon>Bacteria</taxon>
        <taxon>Bacillati</taxon>
        <taxon>Mycoplasmatota</taxon>
        <taxon>Mollicutes</taxon>
        <taxon>Acholeplasmatales</taxon>
        <taxon>Acholeplasmataceae</taxon>
        <taxon>Candidatus Phytoplasma</taxon>
        <taxon>16SrII (Peanut WB group)</taxon>
    </lineage>
</organism>
<sequence>MCEICIQWFPGHMKKTFKEISQYLKIIDLILVILDARIPYSSVNWELLKTFNNKPFLLLLNKISLADMSNINIFKKFFEKHKIPFLWIDSKIKINIHQIKPYIYRILKIKNPFWQHKILKLMITGMPNVGKSTFINCFANKKLVKTANIPGITKQMQWIKIDPRTKLLDTPGLLYHKFKDPRIGYNLAICGCIKSTLYPKLPIVEYLLTYLKKNYYQNLQKCFKLTKPELELPNLWYKIAQKNLYLTKNQILDENKVLDMILYKISNGFIGPVNFDLNLSNELLKEV</sequence>
<dbReference type="NCBIfam" id="TIGR03596">
    <property type="entry name" value="GTPase_YlqF"/>
    <property type="match status" value="1"/>
</dbReference>
<dbReference type="InterPro" id="IPR027417">
    <property type="entry name" value="P-loop_NTPase"/>
</dbReference>
<keyword evidence="2 3" id="KW-0342">GTP-binding</keyword>
<dbReference type="PANTHER" id="PTHR45782:SF4">
    <property type="entry name" value="MITOCHONDRIAL RIBOSOME-ASSOCIATED GTPASE 1"/>
    <property type="match status" value="1"/>
</dbReference>
<dbReference type="EMBL" id="JAOSIK010000020">
    <property type="protein sequence ID" value="MEK0312036.1"/>
    <property type="molecule type" value="Genomic_DNA"/>
</dbReference>
<comment type="caution">
    <text evidence="5">The sequence shown here is derived from an EMBL/GenBank/DDBJ whole genome shotgun (WGS) entry which is preliminary data.</text>
</comment>
<dbReference type="Gene3D" id="3.40.50.300">
    <property type="entry name" value="P-loop containing nucleotide triphosphate hydrolases"/>
    <property type="match status" value="1"/>
</dbReference>
<dbReference type="PIRSF" id="PIRSF006230">
    <property type="entry name" value="MG442"/>
    <property type="match status" value="1"/>
</dbReference>
<protein>
    <recommendedName>
        <fullName evidence="3">Ribosome biogenesis GTPase A</fullName>
    </recommendedName>
</protein>
<comment type="subcellular location">
    <subcellularLocation>
        <location evidence="3">Cytoplasm</location>
    </subcellularLocation>
</comment>
<keyword evidence="6" id="KW-1185">Reference proteome</keyword>
<name>A0ABU8ZSX6_9MOLU</name>
<keyword evidence="1 3" id="KW-0547">Nucleotide-binding</keyword>
<dbReference type="PANTHER" id="PTHR45782">
    <property type="entry name" value="MITOCHONDRIAL RIBOSOME-ASSOCIATED GTPASE 1"/>
    <property type="match status" value="1"/>
</dbReference>